<feature type="transmembrane region" description="Helical" evidence="2">
    <location>
        <begin position="82"/>
        <end position="105"/>
    </location>
</feature>
<protein>
    <recommendedName>
        <fullName evidence="3">SMODS and SLOG-associating 2TM effector domain-containing protein</fullName>
    </recommendedName>
</protein>
<feature type="compositionally biased region" description="Polar residues" evidence="1">
    <location>
        <begin position="367"/>
        <end position="377"/>
    </location>
</feature>
<dbReference type="InterPro" id="IPR040884">
    <property type="entry name" value="SLATT_1"/>
</dbReference>
<keyword evidence="2" id="KW-1133">Transmembrane helix</keyword>
<gene>
    <name evidence="4" type="ORF">C7B82_23025</name>
</gene>
<keyword evidence="2" id="KW-0812">Transmembrane</keyword>
<dbReference type="NCBIfam" id="NF033634">
    <property type="entry name" value="SLATT_1"/>
    <property type="match status" value="1"/>
</dbReference>
<dbReference type="RefSeq" id="WP_106258939.1">
    <property type="nucleotide sequence ID" value="NZ_CAWNSW010000163.1"/>
</dbReference>
<feature type="transmembrane region" description="Helical" evidence="2">
    <location>
        <begin position="44"/>
        <end position="62"/>
    </location>
</feature>
<dbReference type="Pfam" id="PF18181">
    <property type="entry name" value="SLATT_1"/>
    <property type="match status" value="1"/>
</dbReference>
<reference evidence="5" key="1">
    <citation type="submission" date="2018-02" db="EMBL/GenBank/DDBJ databases">
        <authorList>
            <person name="Moore K."/>
            <person name="Momper L."/>
        </authorList>
    </citation>
    <scope>NUCLEOTIDE SEQUENCE [LARGE SCALE GENOMIC DNA]</scope>
    <source>
        <strain evidence="5">ULC18</strain>
    </source>
</reference>
<dbReference type="Pfam" id="PF14015">
    <property type="entry name" value="DUF4231"/>
    <property type="match status" value="1"/>
</dbReference>
<name>A0A2T1DYD6_9CYAN</name>
<keyword evidence="2" id="KW-0472">Membrane</keyword>
<reference evidence="4 5" key="2">
    <citation type="submission" date="2018-03" db="EMBL/GenBank/DDBJ databases">
        <title>The ancient ancestry and fast evolution of plastids.</title>
        <authorList>
            <person name="Moore K.R."/>
            <person name="Magnabosco C."/>
            <person name="Momper L."/>
            <person name="Gold D.A."/>
            <person name="Bosak T."/>
            <person name="Fournier G.P."/>
        </authorList>
    </citation>
    <scope>NUCLEOTIDE SEQUENCE [LARGE SCALE GENOMIC DNA]</scope>
    <source>
        <strain evidence="4 5">ULC18</strain>
    </source>
</reference>
<keyword evidence="5" id="KW-1185">Reference proteome</keyword>
<dbReference type="OrthoDB" id="582259at2"/>
<evidence type="ECO:0000259" key="3">
    <source>
        <dbReference type="Pfam" id="PF18181"/>
    </source>
</evidence>
<evidence type="ECO:0000256" key="1">
    <source>
        <dbReference type="SAM" id="MobiDB-lite"/>
    </source>
</evidence>
<feature type="domain" description="SMODS and SLOG-associating 2TM effector" evidence="3">
    <location>
        <begin position="204"/>
        <end position="325"/>
    </location>
</feature>
<feature type="region of interest" description="Disordered" evidence="1">
    <location>
        <begin position="359"/>
        <end position="410"/>
    </location>
</feature>
<feature type="compositionally biased region" description="Low complexity" evidence="1">
    <location>
        <begin position="378"/>
        <end position="394"/>
    </location>
</feature>
<dbReference type="InterPro" id="IPR025325">
    <property type="entry name" value="DUF4231"/>
</dbReference>
<evidence type="ECO:0000313" key="5">
    <source>
        <dbReference type="Proteomes" id="UP000239576"/>
    </source>
</evidence>
<accession>A0A2T1DYD6</accession>
<evidence type="ECO:0000256" key="2">
    <source>
        <dbReference type="SAM" id="Phobius"/>
    </source>
</evidence>
<feature type="transmembrane region" description="Helical" evidence="2">
    <location>
        <begin position="227"/>
        <end position="245"/>
    </location>
</feature>
<sequence length="436" mass="48230">MPDTAPSSAPSSRNQILEDAWLRFAKYNQNASIAQKRFTQQRRWILILGVAATTLGVTYSVVEKNSDFRHWLSPENSQQEKMLGILHFPVLAVPIILGVLVAISVKFNMGISWVMLRSSAEALKKEIYRYRMQVGEYNPTKLTPAESRDIRLARALKLVSKRLMQTPVNQTDLLAYDTEKNPLPPKDGTPKGDDGFGDMTAEQYLAWRVDDQFDYYQKKAARLGKGLRRFQLVIFFLSAVGTLLAGLGFDVWIAVSSALAAAVTAYLEFRRVETNVVSCNISAADLYDIRVWWHALSLEARAQRVNIETLVASTEAVLQTENAGWLQEMREALAEIYGDKKDKDHDASKLLDEVSPALQPSPIAGLSEQSKSTVNPSQTTVEPTPEAEPVVPQAPVDPLPPQDTLLPTDAVADPVKAAEPEIAVDVSDPTAAEAIR</sequence>
<dbReference type="AlphaFoldDB" id="A0A2T1DYD6"/>
<comment type="caution">
    <text evidence="4">The sequence shown here is derived from an EMBL/GenBank/DDBJ whole genome shotgun (WGS) entry which is preliminary data.</text>
</comment>
<proteinExistence type="predicted"/>
<dbReference type="Proteomes" id="UP000239576">
    <property type="component" value="Unassembled WGS sequence"/>
</dbReference>
<organism evidence="4 5">
    <name type="scientific">Stenomitos frigidus ULC18</name>
    <dbReference type="NCBI Taxonomy" id="2107698"/>
    <lineage>
        <taxon>Bacteria</taxon>
        <taxon>Bacillati</taxon>
        <taxon>Cyanobacteriota</taxon>
        <taxon>Cyanophyceae</taxon>
        <taxon>Leptolyngbyales</taxon>
        <taxon>Leptolyngbyaceae</taxon>
        <taxon>Stenomitos</taxon>
    </lineage>
</organism>
<evidence type="ECO:0000313" key="4">
    <source>
        <dbReference type="EMBL" id="PSB25500.1"/>
    </source>
</evidence>
<dbReference type="EMBL" id="PVWK01000124">
    <property type="protein sequence ID" value="PSB25500.1"/>
    <property type="molecule type" value="Genomic_DNA"/>
</dbReference>